<gene>
    <name evidence="2" type="ORF">GCM10010140_29570</name>
</gene>
<evidence type="ECO:0000313" key="2">
    <source>
        <dbReference type="EMBL" id="GGP97578.1"/>
    </source>
</evidence>
<name>A0ABQ2QXP8_9ACTN</name>
<reference evidence="3" key="1">
    <citation type="journal article" date="2019" name="Int. J. Syst. Evol. Microbiol.">
        <title>The Global Catalogue of Microorganisms (GCM) 10K type strain sequencing project: providing services to taxonomists for standard genome sequencing and annotation.</title>
        <authorList>
            <consortium name="The Broad Institute Genomics Platform"/>
            <consortium name="The Broad Institute Genome Sequencing Center for Infectious Disease"/>
            <person name="Wu L."/>
            <person name="Ma J."/>
        </authorList>
    </citation>
    <scope>NUCLEOTIDE SEQUENCE [LARGE SCALE GENOMIC DNA]</scope>
    <source>
        <strain evidence="3">JCM 3115</strain>
    </source>
</reference>
<comment type="caution">
    <text evidence="2">The sequence shown here is derived from an EMBL/GenBank/DDBJ whole genome shotgun (WGS) entry which is preliminary data.</text>
</comment>
<dbReference type="EMBL" id="BMQJ01000006">
    <property type="protein sequence ID" value="GGP97578.1"/>
    <property type="molecule type" value="Genomic_DNA"/>
</dbReference>
<sequence>MVHTAYGSLQASGTVRSPERPRIRPRIRHPYPPPVIRLPVSGRPSPRPAGRLRAQADRSCASGRPFPLVRAGRRPAQPIFGQRVPSRGTFRSIR</sequence>
<feature type="region of interest" description="Disordered" evidence="1">
    <location>
        <begin position="1"/>
        <end position="94"/>
    </location>
</feature>
<dbReference type="Proteomes" id="UP000611554">
    <property type="component" value="Unassembled WGS sequence"/>
</dbReference>
<keyword evidence="3" id="KW-1185">Reference proteome</keyword>
<evidence type="ECO:0000256" key="1">
    <source>
        <dbReference type="SAM" id="MobiDB-lite"/>
    </source>
</evidence>
<organism evidence="2 3">
    <name type="scientific">Streptosporangium pseudovulgare</name>
    <dbReference type="NCBI Taxonomy" id="35765"/>
    <lineage>
        <taxon>Bacteria</taxon>
        <taxon>Bacillati</taxon>
        <taxon>Actinomycetota</taxon>
        <taxon>Actinomycetes</taxon>
        <taxon>Streptosporangiales</taxon>
        <taxon>Streptosporangiaceae</taxon>
        <taxon>Streptosporangium</taxon>
    </lineage>
</organism>
<proteinExistence type="predicted"/>
<accession>A0ABQ2QXP8</accession>
<protein>
    <submittedName>
        <fullName evidence="2">Uncharacterized protein</fullName>
    </submittedName>
</protein>
<evidence type="ECO:0000313" key="3">
    <source>
        <dbReference type="Proteomes" id="UP000611554"/>
    </source>
</evidence>